<dbReference type="WBParaSite" id="ACOC_0000037101-mRNA-1">
    <property type="protein sequence ID" value="ACOC_0000037101-mRNA-1"/>
    <property type="gene ID" value="ACOC_0000037101"/>
</dbReference>
<reference evidence="1 2" key="2">
    <citation type="submission" date="2018-11" db="EMBL/GenBank/DDBJ databases">
        <authorList>
            <consortium name="Pathogen Informatics"/>
        </authorList>
    </citation>
    <scope>NUCLEOTIDE SEQUENCE [LARGE SCALE GENOMIC DNA]</scope>
    <source>
        <strain evidence="1 2">Costa Rica</strain>
    </source>
</reference>
<evidence type="ECO:0000313" key="2">
    <source>
        <dbReference type="Proteomes" id="UP000267027"/>
    </source>
</evidence>
<dbReference type="Proteomes" id="UP000267027">
    <property type="component" value="Unassembled WGS sequence"/>
</dbReference>
<dbReference type="AlphaFoldDB" id="A0A0R3PA45"/>
<sequence length="237" mass="27628">MAFSIKNAPRIRSLIRLTLPKYFDAKTYIWNRFSSADAILIDIRQKTTYSDPWRRQVLAKVLDGAPYKPRVYLEVTSRRTYPEIWAEDIAICSHKGLYGFLMKLKDGNVLNEVETIIRRDGQPLEELVEGDHRILSTIVPHYQKDAALLMDFELKAIPYVVFKYHNFGSRDEGSWNRLEELVNYAQLTNVKALAWRSMHSERVRDIEREMLTLKEIGFSGVLVRNSALIDMANKIFE</sequence>
<evidence type="ECO:0000313" key="3">
    <source>
        <dbReference type="WBParaSite" id="ACOC_0000037101-mRNA-1"/>
    </source>
</evidence>
<dbReference type="OMA" id="YHRINDG"/>
<protein>
    <submittedName>
        <fullName evidence="3">GP-PDE domain-containing protein</fullName>
    </submittedName>
</protein>
<reference evidence="3" key="1">
    <citation type="submission" date="2017-02" db="UniProtKB">
        <authorList>
            <consortium name="WormBaseParasite"/>
        </authorList>
    </citation>
    <scope>IDENTIFICATION</scope>
</reference>
<dbReference type="OrthoDB" id="5786296at2759"/>
<keyword evidence="2" id="KW-1185">Reference proteome</keyword>
<proteinExistence type="predicted"/>
<dbReference type="EMBL" id="UYYA01000034">
    <property type="protein sequence ID" value="VDM51957.1"/>
    <property type="molecule type" value="Genomic_DNA"/>
</dbReference>
<name>A0A0R3PA45_ANGCS</name>
<accession>A0A0R3PA45</accession>
<gene>
    <name evidence="1" type="ORF">ACOC_LOCUS372</name>
</gene>
<evidence type="ECO:0000313" key="1">
    <source>
        <dbReference type="EMBL" id="VDM51957.1"/>
    </source>
</evidence>
<organism evidence="3">
    <name type="scientific">Angiostrongylus costaricensis</name>
    <name type="common">Nematode worm</name>
    <dbReference type="NCBI Taxonomy" id="334426"/>
    <lineage>
        <taxon>Eukaryota</taxon>
        <taxon>Metazoa</taxon>
        <taxon>Ecdysozoa</taxon>
        <taxon>Nematoda</taxon>
        <taxon>Chromadorea</taxon>
        <taxon>Rhabditida</taxon>
        <taxon>Rhabditina</taxon>
        <taxon>Rhabditomorpha</taxon>
        <taxon>Strongyloidea</taxon>
        <taxon>Metastrongylidae</taxon>
        <taxon>Angiostrongylus</taxon>
    </lineage>
</organism>